<dbReference type="GO" id="GO:0016787">
    <property type="term" value="F:hydrolase activity"/>
    <property type="evidence" value="ECO:0007669"/>
    <property type="project" value="UniProtKB-KW"/>
</dbReference>
<comment type="caution">
    <text evidence="5">The sequence shown here is derived from an EMBL/GenBank/DDBJ whole genome shotgun (WGS) entry which is preliminary data.</text>
</comment>
<dbReference type="Pfam" id="PF07944">
    <property type="entry name" value="Beta-AFase-like_GH127_cat"/>
    <property type="match status" value="1"/>
</dbReference>
<dbReference type="PANTHER" id="PTHR43465">
    <property type="entry name" value="DUF1680 DOMAIN PROTEIN (AFU_ORTHOLOGUE AFUA_1G08910)"/>
    <property type="match status" value="1"/>
</dbReference>
<keyword evidence="5" id="KW-0378">Hydrolase</keyword>
<feature type="domain" description="Non-reducing end beta-L-arabinofuranosidase-like GH127 middle" evidence="3">
    <location>
        <begin position="437"/>
        <end position="532"/>
    </location>
</feature>
<dbReference type="SUPFAM" id="SSF48208">
    <property type="entry name" value="Six-hairpin glycosidases"/>
    <property type="match status" value="1"/>
</dbReference>
<dbReference type="InterPro" id="IPR049049">
    <property type="entry name" value="Beta-AFase-like_GH127_C"/>
</dbReference>
<dbReference type="PANTHER" id="PTHR43465:SF2">
    <property type="entry name" value="DUF1680 DOMAIN PROTEIN (AFU_ORTHOLOGUE AFUA_1G08910)"/>
    <property type="match status" value="1"/>
</dbReference>
<evidence type="ECO:0000259" key="2">
    <source>
        <dbReference type="Pfam" id="PF07944"/>
    </source>
</evidence>
<feature type="domain" description="Non-reducing end beta-L-arabinofuranosidase-like GH127 catalytic" evidence="2">
    <location>
        <begin position="43"/>
        <end position="425"/>
    </location>
</feature>
<evidence type="ECO:0000259" key="3">
    <source>
        <dbReference type="Pfam" id="PF20736"/>
    </source>
</evidence>
<dbReference type="InterPro" id="IPR049046">
    <property type="entry name" value="Beta-AFase-like_GH127_middle"/>
</dbReference>
<organism evidence="5 6">
    <name type="scientific">Actinospica acidithermotolerans</name>
    <dbReference type="NCBI Taxonomy" id="2828514"/>
    <lineage>
        <taxon>Bacteria</taxon>
        <taxon>Bacillati</taxon>
        <taxon>Actinomycetota</taxon>
        <taxon>Actinomycetes</taxon>
        <taxon>Catenulisporales</taxon>
        <taxon>Actinospicaceae</taxon>
        <taxon>Actinospica</taxon>
    </lineage>
</organism>
<dbReference type="AlphaFoldDB" id="A0A941IGY1"/>
<dbReference type="RefSeq" id="WP_212516291.1">
    <property type="nucleotide sequence ID" value="NZ_JAGSOH010000003.1"/>
</dbReference>
<dbReference type="InterPro" id="IPR008928">
    <property type="entry name" value="6-hairpin_glycosidase_sf"/>
</dbReference>
<feature type="region of interest" description="Disordered" evidence="1">
    <location>
        <begin position="1"/>
        <end position="28"/>
    </location>
</feature>
<reference evidence="5" key="1">
    <citation type="submission" date="2021-04" db="EMBL/GenBank/DDBJ databases">
        <title>Genome based classification of Actinospica acidithermotolerans sp. nov., an actinobacterium isolated from an Indonesian hot spring.</title>
        <authorList>
            <person name="Kusuma A.B."/>
            <person name="Putra K.E."/>
            <person name="Nafisah S."/>
            <person name="Loh J."/>
            <person name="Nouioui I."/>
            <person name="Goodfellow M."/>
        </authorList>
    </citation>
    <scope>NUCLEOTIDE SEQUENCE</scope>
    <source>
        <strain evidence="5">MGRD01-02</strain>
    </source>
</reference>
<keyword evidence="6" id="KW-1185">Reference proteome</keyword>
<dbReference type="InterPro" id="IPR012878">
    <property type="entry name" value="Beta-AFase-like_GH127_cat"/>
</dbReference>
<dbReference type="Proteomes" id="UP000676325">
    <property type="component" value="Unassembled WGS sequence"/>
</dbReference>
<protein>
    <submittedName>
        <fullName evidence="5">Glycoside hydrolase family 127 protein</fullName>
    </submittedName>
</protein>
<dbReference type="Pfam" id="PF20737">
    <property type="entry name" value="Glyco_hydro127C"/>
    <property type="match status" value="1"/>
</dbReference>
<evidence type="ECO:0000259" key="4">
    <source>
        <dbReference type="Pfam" id="PF20737"/>
    </source>
</evidence>
<dbReference type="GO" id="GO:0005975">
    <property type="term" value="P:carbohydrate metabolic process"/>
    <property type="evidence" value="ECO:0007669"/>
    <property type="project" value="InterPro"/>
</dbReference>
<dbReference type="EMBL" id="JAGSOH010000003">
    <property type="protein sequence ID" value="MBR7825132.1"/>
    <property type="molecule type" value="Genomic_DNA"/>
</dbReference>
<proteinExistence type="predicted"/>
<accession>A0A941IGY1</accession>
<dbReference type="Pfam" id="PF20736">
    <property type="entry name" value="Glyco_hydro127M"/>
    <property type="match status" value="1"/>
</dbReference>
<sequence>MGLAGGSTGGRTDETGGRQGPVAPSGRAPVALRPLALGEAPITGGLWGQRQQINREVTIPLGAEKLEAVGSFENFKAAAARRRGGYHGPVYQDGEVYKWLEALAWEQARGASKQFAGWQREVTGLIRDAQADDGYLNTFIQVEAGDQERYADLAYNHEIFNNGALIQAAVAQARTGNDSGLLAVAERVATHLGATFGPGKRAGVCGHPLVEMALVELGRQTGRSEYVNLAGYFVGARGQRTLNTREFRPMYYSDRLPFREITSPEGHAVRALYLAAGATDLAVESRDSELVDVLRLQWQNMVATKMYLTGGLGSRWEGEAFGDPFELPNDRAYCETCAAVASIQWAWRLLLLTGEARYADLIERTLYNALLPGLSLDGDRFFYVNALELRSGASIEYSRSVAGGRQTWYGTSCCPTNLMRTLSSLEHYFVTRTGDGLQVHQYTPTRIRTTAAGQPVELDVATEYPWDGAVEITVRNASAVPWELALRIPAWATGARVTVNGGEPAEVPTPGEYLRLNRRWETGDVVLLNLPMAARLTRADDRIDAARGRAAIERGPLVYCLEQADHKVDLDLLCIEKGTEMTVTESASPGARIAVEASGQAISRVPDSGLYHPLDGGAPRPGDPVTLRAVPYFTWANRGVDAMRVWIPLS</sequence>
<evidence type="ECO:0000256" key="1">
    <source>
        <dbReference type="SAM" id="MobiDB-lite"/>
    </source>
</evidence>
<gene>
    <name evidence="5" type="ORF">KDK95_02350</name>
</gene>
<feature type="domain" description="Non-reducing end beta-L-arabinofuranosidase-like GH127 C-terminal" evidence="4">
    <location>
        <begin position="535"/>
        <end position="648"/>
    </location>
</feature>
<evidence type="ECO:0000313" key="5">
    <source>
        <dbReference type="EMBL" id="MBR7825132.1"/>
    </source>
</evidence>
<evidence type="ECO:0000313" key="6">
    <source>
        <dbReference type="Proteomes" id="UP000676325"/>
    </source>
</evidence>
<name>A0A941IGY1_9ACTN</name>
<dbReference type="InterPro" id="IPR049174">
    <property type="entry name" value="Beta-AFase-like"/>
</dbReference>